<dbReference type="GO" id="GO:0006352">
    <property type="term" value="P:DNA-templated transcription initiation"/>
    <property type="evidence" value="ECO:0007669"/>
    <property type="project" value="InterPro"/>
</dbReference>
<evidence type="ECO:0000259" key="7">
    <source>
        <dbReference type="PROSITE" id="PS00715"/>
    </source>
</evidence>
<feature type="compositionally biased region" description="Low complexity" evidence="6">
    <location>
        <begin position="21"/>
        <end position="42"/>
    </location>
</feature>
<dbReference type="Gene3D" id="1.10.10.10">
    <property type="entry name" value="Winged helix-like DNA-binding domain superfamily/Winged helix DNA-binding domain"/>
    <property type="match status" value="2"/>
</dbReference>
<dbReference type="Gene3D" id="1.20.120.1810">
    <property type="match status" value="1"/>
</dbReference>
<dbReference type="Proteomes" id="UP000467841">
    <property type="component" value="Unassembled WGS sequence"/>
</dbReference>
<dbReference type="InterPro" id="IPR014284">
    <property type="entry name" value="RNA_pol_sigma-70_dom"/>
</dbReference>
<keyword evidence="9" id="KW-1185">Reference proteome</keyword>
<gene>
    <name evidence="8" type="ORF">MERR_LOCUS18714</name>
</gene>
<evidence type="ECO:0000256" key="5">
    <source>
        <dbReference type="ARBA" id="ARBA00023163"/>
    </source>
</evidence>
<keyword evidence="4" id="KW-0238">DNA-binding</keyword>
<dbReference type="InterPro" id="IPR000943">
    <property type="entry name" value="RNA_pol_sigma70"/>
</dbReference>
<keyword evidence="2" id="KW-0805">Transcription regulation</keyword>
<evidence type="ECO:0000256" key="3">
    <source>
        <dbReference type="ARBA" id="ARBA00023082"/>
    </source>
</evidence>
<dbReference type="Pfam" id="PF04542">
    <property type="entry name" value="Sigma70_r2"/>
    <property type="match status" value="1"/>
</dbReference>
<evidence type="ECO:0000256" key="2">
    <source>
        <dbReference type="ARBA" id="ARBA00023015"/>
    </source>
</evidence>
<dbReference type="PRINTS" id="PR00046">
    <property type="entry name" value="SIGMA70FCT"/>
</dbReference>
<proteinExistence type="inferred from homology"/>
<organism evidence="8 9">
    <name type="scientific">Microthlaspi erraticum</name>
    <dbReference type="NCBI Taxonomy" id="1685480"/>
    <lineage>
        <taxon>Eukaryota</taxon>
        <taxon>Viridiplantae</taxon>
        <taxon>Streptophyta</taxon>
        <taxon>Embryophyta</taxon>
        <taxon>Tracheophyta</taxon>
        <taxon>Spermatophyta</taxon>
        <taxon>Magnoliopsida</taxon>
        <taxon>eudicotyledons</taxon>
        <taxon>Gunneridae</taxon>
        <taxon>Pentapetalae</taxon>
        <taxon>rosids</taxon>
        <taxon>malvids</taxon>
        <taxon>Brassicales</taxon>
        <taxon>Brassicaceae</taxon>
        <taxon>Coluteocarpeae</taxon>
        <taxon>Microthlaspi</taxon>
    </lineage>
</organism>
<dbReference type="NCBIfam" id="TIGR02937">
    <property type="entry name" value="sigma70-ECF"/>
    <property type="match status" value="1"/>
</dbReference>
<dbReference type="OrthoDB" id="206108at2759"/>
<feature type="region of interest" description="Disordered" evidence="6">
    <location>
        <begin position="1"/>
        <end position="42"/>
    </location>
</feature>
<dbReference type="AlphaFoldDB" id="A0A6D2J250"/>
<dbReference type="InterPro" id="IPR013325">
    <property type="entry name" value="RNA_pol_sigma_r2"/>
</dbReference>
<accession>A0A6D2J250</accession>
<dbReference type="InterPro" id="IPR036388">
    <property type="entry name" value="WH-like_DNA-bd_sf"/>
</dbReference>
<keyword evidence="3" id="KW-0731">Sigma factor</keyword>
<dbReference type="Pfam" id="PF04545">
    <property type="entry name" value="Sigma70_r4"/>
    <property type="match status" value="1"/>
</dbReference>
<evidence type="ECO:0000256" key="4">
    <source>
        <dbReference type="ARBA" id="ARBA00023125"/>
    </source>
</evidence>
<dbReference type="PANTHER" id="PTHR30603:SF47">
    <property type="entry name" value="RNA POLYMERASE SIGMA FACTOR SIGD, CHLOROPLASTIC"/>
    <property type="match status" value="1"/>
</dbReference>
<protein>
    <recommendedName>
        <fullName evidence="7">RNA polymerase sigma-70 domain-containing protein</fullName>
    </recommendedName>
</protein>
<dbReference type="GO" id="GO:0003677">
    <property type="term" value="F:DNA binding"/>
    <property type="evidence" value="ECO:0007669"/>
    <property type="project" value="UniProtKB-KW"/>
</dbReference>
<dbReference type="InterPro" id="IPR050239">
    <property type="entry name" value="Sigma-70_RNA_pol_init_factors"/>
</dbReference>
<comment type="similarity">
    <text evidence="1">Belongs to the sigma-70 factor family.</text>
</comment>
<evidence type="ECO:0000256" key="6">
    <source>
        <dbReference type="SAM" id="MobiDB-lite"/>
    </source>
</evidence>
<dbReference type="SUPFAM" id="SSF88946">
    <property type="entry name" value="Sigma2 domain of RNA polymerase sigma factors"/>
    <property type="match status" value="1"/>
</dbReference>
<feature type="compositionally biased region" description="Low complexity" evidence="6">
    <location>
        <begin position="1"/>
        <end position="11"/>
    </location>
</feature>
<dbReference type="GO" id="GO:0071482">
    <property type="term" value="P:cellular response to light stimulus"/>
    <property type="evidence" value="ECO:0007669"/>
    <property type="project" value="UniProtKB-ARBA"/>
</dbReference>
<dbReference type="SUPFAM" id="SSF88659">
    <property type="entry name" value="Sigma3 and sigma4 domains of RNA polymerase sigma factors"/>
    <property type="match status" value="2"/>
</dbReference>
<dbReference type="Pfam" id="PF04539">
    <property type="entry name" value="Sigma70_r3"/>
    <property type="match status" value="1"/>
</dbReference>
<feature type="domain" description="RNA polymerase sigma-70" evidence="7">
    <location>
        <begin position="207"/>
        <end position="220"/>
    </location>
</feature>
<dbReference type="InterPro" id="IPR007627">
    <property type="entry name" value="RNA_pol_sigma70_r2"/>
</dbReference>
<dbReference type="PANTHER" id="PTHR30603">
    <property type="entry name" value="RNA POLYMERASE SIGMA FACTOR RPO"/>
    <property type="match status" value="1"/>
</dbReference>
<dbReference type="PROSITE" id="PS00715">
    <property type="entry name" value="SIGMA70_1"/>
    <property type="match status" value="1"/>
</dbReference>
<sequence length="421" mass="47265">MATIPTTATATMCPSPPLPTISPLLRTTHQCQPSPSSSSPSSIKLSTALVFCETTVDRATESSVMIKPDKWGLQLEKRRKRRRRRRLGFERLEPEEDENAGAKAGEETETISVPAGATRSGFLSRSEEIQLCLYLKEGAKLENLGTSAEENEMVSVLLSSGKGKKKRSANEILCRRREAREKITRCYRRLVVSIATGYQGKGLNLQDLIQEGSIGLLRGAERFDPERGYKLSTYVYWWIKQAILRAIAHKSRLVKLPGSMWELTAKVAEASNVLTRKLKRIPSCEEIAEHLNIHVSAVRLAVDRSRSPVSLDRVASHNGRMTLQEIVKGPDETRPEEMVKREDMKHEIEQLLGTLTARESRVLGLYFGLNGETPMSFEEIGKSLKLSRERVRQINGIALTKLRNVHYVNDLKLYYSSSSSD</sequence>
<reference evidence="8" key="1">
    <citation type="submission" date="2020-01" db="EMBL/GenBank/DDBJ databases">
        <authorList>
            <person name="Mishra B."/>
        </authorList>
    </citation>
    <scope>NUCLEOTIDE SEQUENCE [LARGE SCALE GENOMIC DNA]</scope>
</reference>
<dbReference type="InterPro" id="IPR007630">
    <property type="entry name" value="RNA_pol_sigma70_r4"/>
</dbReference>
<dbReference type="EMBL" id="CACVBM020001107">
    <property type="protein sequence ID" value="CAA7031479.1"/>
    <property type="molecule type" value="Genomic_DNA"/>
</dbReference>
<keyword evidence="5" id="KW-0804">Transcription</keyword>
<dbReference type="InterPro" id="IPR013324">
    <property type="entry name" value="RNA_pol_sigma_r3/r4-like"/>
</dbReference>
<dbReference type="InterPro" id="IPR007624">
    <property type="entry name" value="RNA_pol_sigma70_r3"/>
</dbReference>
<dbReference type="GO" id="GO:0016987">
    <property type="term" value="F:sigma factor activity"/>
    <property type="evidence" value="ECO:0007669"/>
    <property type="project" value="UniProtKB-KW"/>
</dbReference>
<comment type="caution">
    <text evidence="8">The sequence shown here is derived from an EMBL/GenBank/DDBJ whole genome shotgun (WGS) entry which is preliminary data.</text>
</comment>
<name>A0A6D2J250_9BRAS</name>
<evidence type="ECO:0000313" key="8">
    <source>
        <dbReference type="EMBL" id="CAA7031479.1"/>
    </source>
</evidence>
<evidence type="ECO:0000313" key="9">
    <source>
        <dbReference type="Proteomes" id="UP000467841"/>
    </source>
</evidence>
<evidence type="ECO:0000256" key="1">
    <source>
        <dbReference type="ARBA" id="ARBA00007788"/>
    </source>
</evidence>